<name>A0A9Q1G4Z1_SYNKA</name>
<organism evidence="2 3">
    <name type="scientific">Synaphobranchus kaupii</name>
    <name type="common">Kaup's arrowtooth eel</name>
    <dbReference type="NCBI Taxonomy" id="118154"/>
    <lineage>
        <taxon>Eukaryota</taxon>
        <taxon>Metazoa</taxon>
        <taxon>Chordata</taxon>
        <taxon>Craniata</taxon>
        <taxon>Vertebrata</taxon>
        <taxon>Euteleostomi</taxon>
        <taxon>Actinopterygii</taxon>
        <taxon>Neopterygii</taxon>
        <taxon>Teleostei</taxon>
        <taxon>Anguilliformes</taxon>
        <taxon>Synaphobranchidae</taxon>
        <taxon>Synaphobranchus</taxon>
    </lineage>
</organism>
<reference evidence="2" key="1">
    <citation type="journal article" date="2023" name="Science">
        <title>Genome structures resolve the early diversification of teleost fishes.</title>
        <authorList>
            <person name="Parey E."/>
            <person name="Louis A."/>
            <person name="Montfort J."/>
            <person name="Bouchez O."/>
            <person name="Roques C."/>
            <person name="Iampietro C."/>
            <person name="Lluch J."/>
            <person name="Castinel A."/>
            <person name="Donnadieu C."/>
            <person name="Desvignes T."/>
            <person name="Floi Bucao C."/>
            <person name="Jouanno E."/>
            <person name="Wen M."/>
            <person name="Mejri S."/>
            <person name="Dirks R."/>
            <person name="Jansen H."/>
            <person name="Henkel C."/>
            <person name="Chen W.J."/>
            <person name="Zahm M."/>
            <person name="Cabau C."/>
            <person name="Klopp C."/>
            <person name="Thompson A.W."/>
            <person name="Robinson-Rechavi M."/>
            <person name="Braasch I."/>
            <person name="Lecointre G."/>
            <person name="Bobe J."/>
            <person name="Postlethwait J.H."/>
            <person name="Berthelot C."/>
            <person name="Roest Crollius H."/>
            <person name="Guiguen Y."/>
        </authorList>
    </citation>
    <scope>NUCLEOTIDE SEQUENCE</scope>
    <source>
        <strain evidence="2">WJC10195</strain>
    </source>
</reference>
<dbReference type="Proteomes" id="UP001152622">
    <property type="component" value="Chromosome 2"/>
</dbReference>
<dbReference type="AlphaFoldDB" id="A0A9Q1G4Z1"/>
<comment type="caution">
    <text evidence="2">The sequence shown here is derived from an EMBL/GenBank/DDBJ whole genome shotgun (WGS) entry which is preliminary data.</text>
</comment>
<feature type="region of interest" description="Disordered" evidence="1">
    <location>
        <begin position="13"/>
        <end position="51"/>
    </location>
</feature>
<sequence>MLRPILLKHRENIDDRQSRYEAAGEQWEQERPGKEMETDNQFGGAGDEREQGGAEWQKSTFVAFLNFAPAVPRSLKRQIVDVPRTSHRAMVTYFHQVGEGLPANCSALSSQLQNWSCRPRSTSMLHPMLGVRSFTRVGFWASRPCLTKAFFFRAWGGHAPFASCLLDSNTLASFLSSWLCLCL</sequence>
<evidence type="ECO:0000313" key="2">
    <source>
        <dbReference type="EMBL" id="KAJ8375009.1"/>
    </source>
</evidence>
<accession>A0A9Q1G4Z1</accession>
<keyword evidence="3" id="KW-1185">Reference proteome</keyword>
<proteinExistence type="predicted"/>
<feature type="compositionally biased region" description="Basic and acidic residues" evidence="1">
    <location>
        <begin position="28"/>
        <end position="37"/>
    </location>
</feature>
<evidence type="ECO:0000256" key="1">
    <source>
        <dbReference type="SAM" id="MobiDB-lite"/>
    </source>
</evidence>
<dbReference type="EMBL" id="JAINUF010000002">
    <property type="protein sequence ID" value="KAJ8375009.1"/>
    <property type="molecule type" value="Genomic_DNA"/>
</dbReference>
<gene>
    <name evidence="2" type="ORF">SKAU_G00055890</name>
</gene>
<evidence type="ECO:0000313" key="3">
    <source>
        <dbReference type="Proteomes" id="UP001152622"/>
    </source>
</evidence>
<protein>
    <submittedName>
        <fullName evidence="2">Uncharacterized protein</fullName>
    </submittedName>
</protein>